<sequence>MKKLILPSKQEIPLDEIVYLESDSNYTQIYIRGQRRIIAAKSLCHVFNGITTDSFIRINRSQVINTLYVKGFLSSDQFALITLKNGQTLKTSRRRTDNFLKAIQA</sequence>
<dbReference type="EMBL" id="LGTQ01000010">
    <property type="protein sequence ID" value="KPM47515.1"/>
    <property type="molecule type" value="Genomic_DNA"/>
</dbReference>
<dbReference type="Proteomes" id="UP000050454">
    <property type="component" value="Unassembled WGS sequence"/>
</dbReference>
<organism evidence="2 3">
    <name type="scientific">Jiulongibacter sediminis</name>
    <dbReference type="NCBI Taxonomy" id="1605367"/>
    <lineage>
        <taxon>Bacteria</taxon>
        <taxon>Pseudomonadati</taxon>
        <taxon>Bacteroidota</taxon>
        <taxon>Cytophagia</taxon>
        <taxon>Cytophagales</taxon>
        <taxon>Leadbetterellaceae</taxon>
        <taxon>Jiulongibacter</taxon>
    </lineage>
</organism>
<evidence type="ECO:0000313" key="3">
    <source>
        <dbReference type="Proteomes" id="UP000050454"/>
    </source>
</evidence>
<name>A0A0P7BAR7_9BACT</name>
<dbReference type="PANTHER" id="PTHR37299:SF1">
    <property type="entry name" value="STAGE 0 SPORULATION PROTEIN A HOMOLOG"/>
    <property type="match status" value="1"/>
</dbReference>
<dbReference type="Pfam" id="PF04397">
    <property type="entry name" value="LytTR"/>
    <property type="match status" value="1"/>
</dbReference>
<keyword evidence="3" id="KW-1185">Reference proteome</keyword>
<reference evidence="2 3" key="1">
    <citation type="submission" date="2015-07" db="EMBL/GenBank/DDBJ databases">
        <title>The draft genome sequence of Leadbetterella sp. JN14-9.</title>
        <authorList>
            <person name="Liu Y."/>
            <person name="Du J."/>
            <person name="Shao Z."/>
        </authorList>
    </citation>
    <scope>NUCLEOTIDE SEQUENCE [LARGE SCALE GENOMIC DNA]</scope>
    <source>
        <strain evidence="2 3">JN14-9</strain>
    </source>
</reference>
<accession>A0A0P7BAR7</accession>
<dbReference type="RefSeq" id="WP_055149105.1">
    <property type="nucleotide sequence ID" value="NZ_JXSZ01000010.1"/>
</dbReference>
<dbReference type="SMART" id="SM00850">
    <property type="entry name" value="LytTR"/>
    <property type="match status" value="1"/>
</dbReference>
<dbReference type="PROSITE" id="PS50930">
    <property type="entry name" value="HTH_LYTTR"/>
    <property type="match status" value="1"/>
</dbReference>
<feature type="domain" description="HTH LytTR-type" evidence="1">
    <location>
        <begin position="1"/>
        <end position="105"/>
    </location>
</feature>
<dbReference type="PANTHER" id="PTHR37299">
    <property type="entry name" value="TRANSCRIPTIONAL REGULATOR-RELATED"/>
    <property type="match status" value="1"/>
</dbReference>
<dbReference type="Gene3D" id="2.40.50.1020">
    <property type="entry name" value="LytTr DNA-binding domain"/>
    <property type="match status" value="1"/>
</dbReference>
<protein>
    <recommendedName>
        <fullName evidence="1">HTH LytTR-type domain-containing protein</fullName>
    </recommendedName>
</protein>
<proteinExistence type="predicted"/>
<dbReference type="STRING" id="1605367.AFM12_13485"/>
<dbReference type="GO" id="GO:0003677">
    <property type="term" value="F:DNA binding"/>
    <property type="evidence" value="ECO:0007669"/>
    <property type="project" value="InterPro"/>
</dbReference>
<evidence type="ECO:0000259" key="1">
    <source>
        <dbReference type="PROSITE" id="PS50930"/>
    </source>
</evidence>
<gene>
    <name evidence="2" type="ORF">AFM12_13485</name>
</gene>
<dbReference type="InterPro" id="IPR046947">
    <property type="entry name" value="LytR-like"/>
</dbReference>
<comment type="caution">
    <text evidence="2">The sequence shown here is derived from an EMBL/GenBank/DDBJ whole genome shotgun (WGS) entry which is preliminary data.</text>
</comment>
<dbReference type="InterPro" id="IPR007492">
    <property type="entry name" value="LytTR_DNA-bd_dom"/>
</dbReference>
<evidence type="ECO:0000313" key="2">
    <source>
        <dbReference type="EMBL" id="KPM47515.1"/>
    </source>
</evidence>
<dbReference type="AlphaFoldDB" id="A0A0P7BAR7"/>
<dbReference type="GO" id="GO:0000156">
    <property type="term" value="F:phosphorelay response regulator activity"/>
    <property type="evidence" value="ECO:0007669"/>
    <property type="project" value="InterPro"/>
</dbReference>